<evidence type="ECO:0000256" key="5">
    <source>
        <dbReference type="ARBA" id="ARBA00022692"/>
    </source>
</evidence>
<dbReference type="Gene3D" id="1.10.510.10">
    <property type="entry name" value="Transferase(Phosphotransferase) domain 1"/>
    <property type="match status" value="1"/>
</dbReference>
<feature type="binding site" evidence="20">
    <location>
        <position position="133"/>
    </location>
    <ligand>
        <name>Mg(2+)</name>
        <dbReference type="ChEBI" id="CHEBI:18420"/>
    </ligand>
</feature>
<feature type="binding site" evidence="20">
    <location>
        <position position="120"/>
    </location>
    <ligand>
        <name>Mg(2+)</name>
        <dbReference type="ChEBI" id="CHEBI:18420"/>
    </ligand>
</feature>
<evidence type="ECO:0000256" key="6">
    <source>
        <dbReference type="ARBA" id="ARBA00022729"/>
    </source>
</evidence>
<keyword evidence="10 19" id="KW-0067">ATP-binding</keyword>
<feature type="binding site" evidence="19">
    <location>
        <position position="7"/>
    </location>
    <ligand>
        <name>ATP</name>
        <dbReference type="ChEBI" id="CHEBI:30616"/>
    </ligand>
</feature>
<evidence type="ECO:0000256" key="3">
    <source>
        <dbReference type="ARBA" id="ARBA00022553"/>
    </source>
</evidence>
<evidence type="ECO:0000256" key="21">
    <source>
        <dbReference type="PIRSR" id="PIRSR000615-4"/>
    </source>
</evidence>
<evidence type="ECO:0000256" key="16">
    <source>
        <dbReference type="ARBA" id="ARBA00023180"/>
    </source>
</evidence>
<feature type="site" description="Important for interaction with phosphotyrosine-binding proteins" evidence="21">
    <location>
        <position position="259"/>
    </location>
</feature>
<dbReference type="InterPro" id="IPR001245">
    <property type="entry name" value="Ser-Thr/Tyr_kinase_cat_dom"/>
</dbReference>
<evidence type="ECO:0000256" key="19">
    <source>
        <dbReference type="PIRSR" id="PIRSR000615-2"/>
    </source>
</evidence>
<feature type="binding site" evidence="19">
    <location>
        <position position="119"/>
    </location>
    <ligand>
        <name>ATP</name>
        <dbReference type="ChEBI" id="CHEBI:30616"/>
    </ligand>
</feature>
<name>A0A9P0NLW9_APHGO</name>
<dbReference type="GO" id="GO:0005524">
    <property type="term" value="F:ATP binding"/>
    <property type="evidence" value="ECO:0007669"/>
    <property type="project" value="UniProtKB-KW"/>
</dbReference>
<feature type="domain" description="Protein kinase" evidence="22">
    <location>
        <begin position="1"/>
        <end position="251"/>
    </location>
</feature>
<dbReference type="InterPro" id="IPR011009">
    <property type="entry name" value="Kinase-like_dom_sf"/>
</dbReference>
<dbReference type="GO" id="GO:0046872">
    <property type="term" value="F:metal ion binding"/>
    <property type="evidence" value="ECO:0007669"/>
    <property type="project" value="UniProtKB-KW"/>
</dbReference>
<accession>A0A9P0NLW9</accession>
<dbReference type="InterPro" id="IPR008266">
    <property type="entry name" value="Tyr_kinase_AS"/>
</dbReference>
<keyword evidence="9" id="KW-0418">Kinase</keyword>
<dbReference type="FunFam" id="1.10.510.10:FF:000007">
    <property type="entry name" value="Fibroblast growth factor receptor"/>
    <property type="match status" value="1"/>
</dbReference>
<keyword evidence="16" id="KW-0325">Glycoprotein</keyword>
<keyword evidence="11" id="KW-1133">Transmembrane helix</keyword>
<dbReference type="GO" id="GO:0043235">
    <property type="term" value="C:receptor complex"/>
    <property type="evidence" value="ECO:0007669"/>
    <property type="project" value="TreeGrafter"/>
</dbReference>
<keyword evidence="17" id="KW-0393">Immunoglobulin domain</keyword>
<dbReference type="EMBL" id="OU899036">
    <property type="protein sequence ID" value="CAH1731189.1"/>
    <property type="molecule type" value="Genomic_DNA"/>
</dbReference>
<keyword evidence="5" id="KW-0812">Transmembrane</keyword>
<evidence type="ECO:0000313" key="23">
    <source>
        <dbReference type="EMBL" id="CAH1731189.1"/>
    </source>
</evidence>
<evidence type="ECO:0000256" key="12">
    <source>
        <dbReference type="ARBA" id="ARBA00023136"/>
    </source>
</evidence>
<dbReference type="SUPFAM" id="SSF56112">
    <property type="entry name" value="Protein kinase-like (PK-like)"/>
    <property type="match status" value="1"/>
</dbReference>
<evidence type="ECO:0000256" key="17">
    <source>
        <dbReference type="ARBA" id="ARBA00023319"/>
    </source>
</evidence>
<evidence type="ECO:0000256" key="1">
    <source>
        <dbReference type="ARBA" id="ARBA00004167"/>
    </source>
</evidence>
<evidence type="ECO:0000256" key="11">
    <source>
        <dbReference type="ARBA" id="ARBA00022989"/>
    </source>
</evidence>
<dbReference type="PROSITE" id="PS50011">
    <property type="entry name" value="PROTEIN_KINASE_DOM"/>
    <property type="match status" value="1"/>
</dbReference>
<evidence type="ECO:0000256" key="14">
    <source>
        <dbReference type="ARBA" id="ARBA00023157"/>
    </source>
</evidence>
<dbReference type="InterPro" id="IPR020635">
    <property type="entry name" value="Tyr_kinase_cat_dom"/>
</dbReference>
<dbReference type="PANTHER" id="PTHR24416:SF550">
    <property type="entry name" value="FIBROBLAST GROWTH FACTOR RECEPTOR HOMOLOG 1-RELATED"/>
    <property type="match status" value="1"/>
</dbReference>
<keyword evidence="24" id="KW-1185">Reference proteome</keyword>
<dbReference type="GO" id="GO:0005886">
    <property type="term" value="C:plasma membrane"/>
    <property type="evidence" value="ECO:0007669"/>
    <property type="project" value="TreeGrafter"/>
</dbReference>
<dbReference type="Proteomes" id="UP001154329">
    <property type="component" value="Chromosome 3"/>
</dbReference>
<keyword evidence="3" id="KW-0597">Phosphoprotein</keyword>
<dbReference type="InterPro" id="IPR050122">
    <property type="entry name" value="RTK"/>
</dbReference>
<dbReference type="GO" id="GO:0007169">
    <property type="term" value="P:cell surface receptor protein tyrosine kinase signaling pathway"/>
    <property type="evidence" value="ECO:0007669"/>
    <property type="project" value="TreeGrafter"/>
</dbReference>
<dbReference type="EC" id="2.7.10.1" evidence="2"/>
<evidence type="ECO:0000256" key="18">
    <source>
        <dbReference type="PIRSR" id="PIRSR000615-1"/>
    </source>
</evidence>
<evidence type="ECO:0000256" key="8">
    <source>
        <dbReference type="ARBA" id="ARBA00022741"/>
    </source>
</evidence>
<keyword evidence="4" id="KW-0808">Transferase</keyword>
<dbReference type="Gene3D" id="3.30.200.20">
    <property type="entry name" value="Phosphorylase Kinase, domain 1"/>
    <property type="match status" value="1"/>
</dbReference>
<keyword evidence="6" id="KW-0732">Signal</keyword>
<keyword evidence="15" id="KW-0675">Receptor</keyword>
<evidence type="ECO:0000256" key="20">
    <source>
        <dbReference type="PIRSR" id="PIRSR000615-3"/>
    </source>
</evidence>
<evidence type="ECO:0000256" key="9">
    <source>
        <dbReference type="ARBA" id="ARBA00022777"/>
    </source>
</evidence>
<keyword evidence="7" id="KW-0677">Repeat</keyword>
<dbReference type="PANTHER" id="PTHR24416">
    <property type="entry name" value="TYROSINE-PROTEIN KINASE RECEPTOR"/>
    <property type="match status" value="1"/>
</dbReference>
<dbReference type="AlphaFoldDB" id="A0A9P0NLW9"/>
<evidence type="ECO:0000256" key="10">
    <source>
        <dbReference type="ARBA" id="ARBA00022840"/>
    </source>
</evidence>
<evidence type="ECO:0000256" key="13">
    <source>
        <dbReference type="ARBA" id="ARBA00023137"/>
    </source>
</evidence>
<dbReference type="GO" id="GO:0004714">
    <property type="term" value="F:transmembrane receptor protein tyrosine kinase activity"/>
    <property type="evidence" value="ECO:0007669"/>
    <property type="project" value="UniProtKB-EC"/>
</dbReference>
<evidence type="ECO:0000256" key="7">
    <source>
        <dbReference type="ARBA" id="ARBA00022737"/>
    </source>
</evidence>
<gene>
    <name evidence="23" type="ORF">APHIGO_LOCUS7952</name>
</gene>
<comment type="subcellular location">
    <subcellularLocation>
        <location evidence="1">Membrane</location>
        <topology evidence="1">Single-pass membrane protein</topology>
    </subcellularLocation>
</comment>
<keyword evidence="20" id="KW-0460">Magnesium</keyword>
<evidence type="ECO:0000313" key="24">
    <source>
        <dbReference type="Proteomes" id="UP001154329"/>
    </source>
</evidence>
<keyword evidence="20" id="KW-0479">Metal-binding</keyword>
<feature type="active site" description="Proton acceptor" evidence="18">
    <location>
        <position position="115"/>
    </location>
</feature>
<sequence length="274" mass="31759">MNTVAVKMLKDGHTDSDMIDLVSEMEIMKMIGKHLNIINLLGCCTQDGPLYVLMEFALHGNLRDFLRQHRPSSYYEPGIGENLKNTLMEKDLLSFAHQVAKGMEYLSFRKCIHRDLAARNVLVNENLVMKISDFGLARDIQNQEYYRKTTDGKLPLKWMAPEALFLGVYTNQSDVWSYGVLLWEIMTLGGTPYPFVPNVEQLFTLLQSGYRMEKPYYCSREMYLIMQNCWNNNPKNRPKFNELVESLDKILSMATNLEYVDFRLPQLDTPPTSQ</sequence>
<keyword evidence="8 19" id="KW-0547">Nucleotide-binding</keyword>
<dbReference type="InterPro" id="IPR000719">
    <property type="entry name" value="Prot_kinase_dom"/>
</dbReference>
<evidence type="ECO:0000256" key="15">
    <source>
        <dbReference type="ARBA" id="ARBA00023170"/>
    </source>
</evidence>
<evidence type="ECO:0000259" key="22">
    <source>
        <dbReference type="PROSITE" id="PS50011"/>
    </source>
</evidence>
<evidence type="ECO:0000256" key="2">
    <source>
        <dbReference type="ARBA" id="ARBA00011902"/>
    </source>
</evidence>
<keyword evidence="14" id="KW-1015">Disulfide bond</keyword>
<dbReference type="SMART" id="SM00219">
    <property type="entry name" value="TyrKc"/>
    <property type="match status" value="1"/>
</dbReference>
<evidence type="ECO:0000256" key="4">
    <source>
        <dbReference type="ARBA" id="ARBA00022679"/>
    </source>
</evidence>
<reference evidence="23" key="1">
    <citation type="submission" date="2022-02" db="EMBL/GenBank/DDBJ databases">
        <authorList>
            <person name="King R."/>
        </authorList>
    </citation>
    <scope>NUCLEOTIDE SEQUENCE</scope>
</reference>
<dbReference type="PRINTS" id="PR00109">
    <property type="entry name" value="TYRKINASE"/>
</dbReference>
<protein>
    <recommendedName>
        <fullName evidence="2">receptor protein-tyrosine kinase</fullName>
        <ecNumber evidence="2">2.7.10.1</ecNumber>
    </recommendedName>
</protein>
<keyword evidence="12" id="KW-0472">Membrane</keyword>
<dbReference type="PIRSF" id="PIRSF000615">
    <property type="entry name" value="TyrPK_CSF1-R"/>
    <property type="match status" value="1"/>
</dbReference>
<dbReference type="PROSITE" id="PS00109">
    <property type="entry name" value="PROTEIN_KINASE_TYR"/>
    <property type="match status" value="1"/>
</dbReference>
<proteinExistence type="predicted"/>
<keyword evidence="13" id="KW-0829">Tyrosine-protein kinase</keyword>
<reference evidence="23" key="2">
    <citation type="submission" date="2022-10" db="EMBL/GenBank/DDBJ databases">
        <authorList>
            <consortium name="ENA_rothamsted_submissions"/>
            <consortium name="culmorum"/>
            <person name="King R."/>
        </authorList>
    </citation>
    <scope>NUCLEOTIDE SEQUENCE</scope>
</reference>
<organism evidence="23 24">
    <name type="scientific">Aphis gossypii</name>
    <name type="common">Cotton aphid</name>
    <dbReference type="NCBI Taxonomy" id="80765"/>
    <lineage>
        <taxon>Eukaryota</taxon>
        <taxon>Metazoa</taxon>
        <taxon>Ecdysozoa</taxon>
        <taxon>Arthropoda</taxon>
        <taxon>Hexapoda</taxon>
        <taxon>Insecta</taxon>
        <taxon>Pterygota</taxon>
        <taxon>Neoptera</taxon>
        <taxon>Paraneoptera</taxon>
        <taxon>Hemiptera</taxon>
        <taxon>Sternorrhyncha</taxon>
        <taxon>Aphidomorpha</taxon>
        <taxon>Aphidoidea</taxon>
        <taxon>Aphididae</taxon>
        <taxon>Aphidini</taxon>
        <taxon>Aphis</taxon>
        <taxon>Aphis</taxon>
    </lineage>
</organism>
<dbReference type="Pfam" id="PF07714">
    <property type="entry name" value="PK_Tyr_Ser-Thr"/>
    <property type="match status" value="1"/>
</dbReference>